<accession>A0A931FHQ1</accession>
<dbReference type="SUPFAM" id="SSF140453">
    <property type="entry name" value="EsxAB dimer-like"/>
    <property type="match status" value="1"/>
</dbReference>
<dbReference type="InterPro" id="IPR036689">
    <property type="entry name" value="ESAT-6-like_sf"/>
</dbReference>
<evidence type="ECO:0008006" key="3">
    <source>
        <dbReference type="Google" id="ProtNLM"/>
    </source>
</evidence>
<dbReference type="RefSeq" id="WP_196197746.1">
    <property type="nucleotide sequence ID" value="NZ_JADPRT010000017.1"/>
</dbReference>
<dbReference type="Gene3D" id="1.10.287.1060">
    <property type="entry name" value="ESAT-6-like"/>
    <property type="match status" value="1"/>
</dbReference>
<keyword evidence="2" id="KW-1185">Reference proteome</keyword>
<proteinExistence type="predicted"/>
<dbReference type="EMBL" id="JADPRT010000017">
    <property type="protein sequence ID" value="MBF9072575.1"/>
    <property type="molecule type" value="Genomic_DNA"/>
</dbReference>
<protein>
    <recommendedName>
        <fullName evidence="3">WXG100 family type VII secretion target</fullName>
    </recommendedName>
</protein>
<evidence type="ECO:0000313" key="1">
    <source>
        <dbReference type="EMBL" id="MBF9072575.1"/>
    </source>
</evidence>
<comment type="caution">
    <text evidence="1">The sequence shown here is derived from an EMBL/GenBank/DDBJ whole genome shotgun (WGS) entry which is preliminary data.</text>
</comment>
<name>A0A931FHQ1_9ACTN</name>
<sequence length="98" mass="10892">MADQNLLIRYEEIENDISKYSSAAHAMEDDMSWLIQQLAAHTETFQGPYKQPFDDFSALLQRSHDQLTSDLTSGSAALQHIADALHEGDAAATRAFAH</sequence>
<dbReference type="Proteomes" id="UP000657385">
    <property type="component" value="Unassembled WGS sequence"/>
</dbReference>
<evidence type="ECO:0000313" key="2">
    <source>
        <dbReference type="Proteomes" id="UP000657385"/>
    </source>
</evidence>
<reference evidence="1" key="1">
    <citation type="submission" date="2020-11" db="EMBL/GenBank/DDBJ databases">
        <title>Isolation and identification of active actinomycetes.</title>
        <authorList>
            <person name="Yu B."/>
        </authorList>
    </citation>
    <scope>NUCLEOTIDE SEQUENCE</scope>
    <source>
        <strain evidence="1">NEAU-YB345</strain>
    </source>
</reference>
<gene>
    <name evidence="1" type="ORF">I2501_31615</name>
</gene>
<dbReference type="AlphaFoldDB" id="A0A931FHQ1"/>
<organism evidence="1 2">
    <name type="scientific">Streptacidiphilus fuscans</name>
    <dbReference type="NCBI Taxonomy" id="2789292"/>
    <lineage>
        <taxon>Bacteria</taxon>
        <taxon>Bacillati</taxon>
        <taxon>Actinomycetota</taxon>
        <taxon>Actinomycetes</taxon>
        <taxon>Kitasatosporales</taxon>
        <taxon>Streptomycetaceae</taxon>
        <taxon>Streptacidiphilus</taxon>
    </lineage>
</organism>